<evidence type="ECO:0000256" key="1">
    <source>
        <dbReference type="SAM" id="MobiDB-lite"/>
    </source>
</evidence>
<dbReference type="InterPro" id="IPR050169">
    <property type="entry name" value="Krueppel_C2H2_ZnF"/>
</dbReference>
<evidence type="ECO:0000313" key="3">
    <source>
        <dbReference type="EMBL" id="KAK9405312.1"/>
    </source>
</evidence>
<dbReference type="Pfam" id="PF01352">
    <property type="entry name" value="KRAB"/>
    <property type="match status" value="1"/>
</dbReference>
<dbReference type="SUPFAM" id="SSF109640">
    <property type="entry name" value="KRAB domain (Kruppel-associated box)"/>
    <property type="match status" value="1"/>
</dbReference>
<dbReference type="InterPro" id="IPR036051">
    <property type="entry name" value="KRAB_dom_sf"/>
</dbReference>
<comment type="caution">
    <text evidence="3">The sequence shown here is derived from an EMBL/GenBank/DDBJ whole genome shotgun (WGS) entry which is preliminary data.</text>
</comment>
<dbReference type="EMBL" id="JAOTOJ010000002">
    <property type="protein sequence ID" value="KAK9405312.1"/>
    <property type="molecule type" value="Genomic_DNA"/>
</dbReference>
<dbReference type="Gene3D" id="6.10.140.140">
    <property type="match status" value="1"/>
</dbReference>
<dbReference type="Gene3D" id="1.10.4020.10">
    <property type="entry name" value="DNA breaking-rejoining enzymes"/>
    <property type="match status" value="1"/>
</dbReference>
<accession>A0AAW1BVC6</accession>
<reference evidence="3 4" key="1">
    <citation type="journal article" date="2024" name="Proc. Natl. Acad. Sci. U.S.A.">
        <title>The genetic regulatory architecture and epigenomic basis for age-related changes in rattlesnake venom.</title>
        <authorList>
            <person name="Hogan M.P."/>
            <person name="Holding M.L."/>
            <person name="Nystrom G.S."/>
            <person name="Colston T.J."/>
            <person name="Bartlett D.A."/>
            <person name="Mason A.J."/>
            <person name="Ellsworth S.A."/>
            <person name="Rautsaw R.M."/>
            <person name="Lawrence K.C."/>
            <person name="Strickland J.L."/>
            <person name="He B."/>
            <person name="Fraser P."/>
            <person name="Margres M.J."/>
            <person name="Gilbert D.M."/>
            <person name="Gibbs H.L."/>
            <person name="Parkinson C.L."/>
            <person name="Rokyta D.R."/>
        </authorList>
    </citation>
    <scope>NUCLEOTIDE SEQUENCE [LARGE SCALE GENOMIC DNA]</scope>
    <source>
        <strain evidence="3">DRR0105</strain>
    </source>
</reference>
<protein>
    <submittedName>
        <fullName evidence="3">Zinc finger protein 75D-like</fullName>
    </submittedName>
</protein>
<keyword evidence="4" id="KW-1185">Reference proteome</keyword>
<feature type="region of interest" description="Disordered" evidence="1">
    <location>
        <begin position="222"/>
        <end position="243"/>
    </location>
</feature>
<proteinExistence type="predicted"/>
<evidence type="ECO:0000313" key="4">
    <source>
        <dbReference type="Proteomes" id="UP001474421"/>
    </source>
</evidence>
<dbReference type="PROSITE" id="PS50805">
    <property type="entry name" value="KRAB"/>
    <property type="match status" value="1"/>
</dbReference>
<dbReference type="CDD" id="cd07765">
    <property type="entry name" value="KRAB_A-box"/>
    <property type="match status" value="1"/>
</dbReference>
<dbReference type="SMART" id="SM00349">
    <property type="entry name" value="KRAB"/>
    <property type="match status" value="1"/>
</dbReference>
<gene>
    <name evidence="3" type="ORF">NXF25_004086</name>
</gene>
<dbReference type="PANTHER" id="PTHR23232">
    <property type="entry name" value="KRAB DOMAIN C2H2 ZINC FINGER"/>
    <property type="match status" value="1"/>
</dbReference>
<sequence length="243" mass="26824">MESWVWECGAETSSQAVALAEGFLLSQAEEQKKQVQLQSFAVEIRDPERRRNPSNPFQEMLFRRISQEDPSQDTSGVKNKMKITPACDGTKTIVQPTTQESLVSFKEVTVYFSKEEWSQLDPDQKALHWEVMLENHRNIASLGNNGEENEDSGELFQTISSGDSMENPAIQMETVPGEEEGETAAAGEDEAILGQRTFPPTPMPIIPALPLSPQTLFLFPALSGSPGTSRRAHQGARSASGRN</sequence>
<dbReference type="AlphaFoldDB" id="A0AAW1BVC6"/>
<dbReference type="PANTHER" id="PTHR23232:SF142">
    <property type="entry name" value="GASTRULA ZINC FINGER PROTEIN XLCGF57.1-LIKE-RELATED"/>
    <property type="match status" value="1"/>
</dbReference>
<dbReference type="Proteomes" id="UP001474421">
    <property type="component" value="Unassembled WGS sequence"/>
</dbReference>
<feature type="domain" description="KRAB" evidence="2">
    <location>
        <begin position="103"/>
        <end position="197"/>
    </location>
</feature>
<dbReference type="GO" id="GO:0006355">
    <property type="term" value="P:regulation of DNA-templated transcription"/>
    <property type="evidence" value="ECO:0007669"/>
    <property type="project" value="InterPro"/>
</dbReference>
<dbReference type="InterPro" id="IPR038269">
    <property type="entry name" value="SCAN_sf"/>
</dbReference>
<dbReference type="InterPro" id="IPR001909">
    <property type="entry name" value="KRAB"/>
</dbReference>
<organism evidence="3 4">
    <name type="scientific">Crotalus adamanteus</name>
    <name type="common">Eastern diamondback rattlesnake</name>
    <dbReference type="NCBI Taxonomy" id="8729"/>
    <lineage>
        <taxon>Eukaryota</taxon>
        <taxon>Metazoa</taxon>
        <taxon>Chordata</taxon>
        <taxon>Craniata</taxon>
        <taxon>Vertebrata</taxon>
        <taxon>Euteleostomi</taxon>
        <taxon>Lepidosauria</taxon>
        <taxon>Squamata</taxon>
        <taxon>Bifurcata</taxon>
        <taxon>Unidentata</taxon>
        <taxon>Episquamata</taxon>
        <taxon>Toxicofera</taxon>
        <taxon>Serpentes</taxon>
        <taxon>Colubroidea</taxon>
        <taxon>Viperidae</taxon>
        <taxon>Crotalinae</taxon>
        <taxon>Crotalus</taxon>
    </lineage>
</organism>
<evidence type="ECO:0000259" key="2">
    <source>
        <dbReference type="PROSITE" id="PS50805"/>
    </source>
</evidence>
<name>A0AAW1BVC6_CROAD</name>